<dbReference type="EMBL" id="JAGKSP010000003">
    <property type="protein sequence ID" value="MBP3963129.1"/>
    <property type="molecule type" value="Genomic_DNA"/>
</dbReference>
<gene>
    <name evidence="1" type="ORF">I8J30_10500</name>
</gene>
<comment type="caution">
    <text evidence="1">The sequence shown here is derived from an EMBL/GenBank/DDBJ whole genome shotgun (WGS) entry which is preliminary data.</text>
</comment>
<proteinExistence type="predicted"/>
<organism evidence="1 2">
    <name type="scientific">Paenibacillus lignilyticus</name>
    <dbReference type="NCBI Taxonomy" id="1172615"/>
    <lineage>
        <taxon>Bacteria</taxon>
        <taxon>Bacillati</taxon>
        <taxon>Bacillota</taxon>
        <taxon>Bacilli</taxon>
        <taxon>Bacillales</taxon>
        <taxon>Paenibacillaceae</taxon>
        <taxon>Paenibacillus</taxon>
    </lineage>
</organism>
<reference evidence="1 2" key="1">
    <citation type="submission" date="2021-04" db="EMBL/GenBank/DDBJ databases">
        <title>Paenibacillus sp. DLE-14 whole genome sequence.</title>
        <authorList>
            <person name="Ham Y.J."/>
        </authorList>
    </citation>
    <scope>NUCLEOTIDE SEQUENCE [LARGE SCALE GENOMIC DNA]</scope>
    <source>
        <strain evidence="1 2">DLE-14</strain>
    </source>
</reference>
<protein>
    <submittedName>
        <fullName evidence="1">Uncharacterized protein</fullName>
    </submittedName>
</protein>
<name>A0ABS5CAW3_9BACL</name>
<keyword evidence="2" id="KW-1185">Reference proteome</keyword>
<dbReference type="Proteomes" id="UP000673394">
    <property type="component" value="Unassembled WGS sequence"/>
</dbReference>
<dbReference type="RefSeq" id="WP_210657987.1">
    <property type="nucleotide sequence ID" value="NZ_JAGKSP010000003.1"/>
</dbReference>
<evidence type="ECO:0000313" key="1">
    <source>
        <dbReference type="EMBL" id="MBP3963129.1"/>
    </source>
</evidence>
<evidence type="ECO:0000313" key="2">
    <source>
        <dbReference type="Proteomes" id="UP000673394"/>
    </source>
</evidence>
<accession>A0ABS5CAW3</accession>
<sequence>MLKDKRTYRLLLLGIALFVLVCDPKQAIARTGGEQASVQLVVKASPHAAMVSTMLMDTEKWVGAVTDGRTQQTAYVPVTDTYLMIDKKSYSIDQSYALYDEENSRTIQLRGDMKQTLQDYVAQLKSKHYGQLLAWPEAKQIITMKSIFTVVDLETGRRFEVQRRAGSTHADVQPLTKHDTEIMKQIYQGKWSWRRRAILVLKDDQEIAASMHGMPHGGDGIPDNDFNGHFCIHFLGSSTHKTGTIDPDHQTMVHKAAGKLQQYVQQTAPSDVVELFFIAINQRDPEIMTTLFPHRNHEQLERLRQMAAGIIAIRRESDYATIDTSDLLAIDLPVRAVIYQDGFRKTENKFVFQLRRSTVWQGWKIDYVENAL</sequence>